<protein>
    <recommendedName>
        <fullName evidence="1">Protein kinase domain-containing protein</fullName>
    </recommendedName>
</protein>
<name>A0ABR2H7Q1_9EUKA</name>
<dbReference type="SUPFAM" id="SSF48403">
    <property type="entry name" value="Ankyrin repeat"/>
    <property type="match status" value="1"/>
</dbReference>
<evidence type="ECO:0000259" key="1">
    <source>
        <dbReference type="PROSITE" id="PS50011"/>
    </source>
</evidence>
<evidence type="ECO:0000313" key="3">
    <source>
        <dbReference type="Proteomes" id="UP001470230"/>
    </source>
</evidence>
<evidence type="ECO:0000313" key="2">
    <source>
        <dbReference type="EMBL" id="KAK8841752.1"/>
    </source>
</evidence>
<feature type="domain" description="Protein kinase" evidence="1">
    <location>
        <begin position="828"/>
        <end position="1127"/>
    </location>
</feature>
<dbReference type="PROSITE" id="PS50011">
    <property type="entry name" value="PROTEIN_KINASE_DOM"/>
    <property type="match status" value="1"/>
</dbReference>
<dbReference type="Proteomes" id="UP001470230">
    <property type="component" value="Unassembled WGS sequence"/>
</dbReference>
<dbReference type="Pfam" id="PF13306">
    <property type="entry name" value="LRR_5"/>
    <property type="match status" value="3"/>
</dbReference>
<dbReference type="EMBL" id="JAPFFF010000040">
    <property type="protein sequence ID" value="KAK8841752.1"/>
    <property type="molecule type" value="Genomic_DNA"/>
</dbReference>
<organism evidence="2 3">
    <name type="scientific">Tritrichomonas musculus</name>
    <dbReference type="NCBI Taxonomy" id="1915356"/>
    <lineage>
        <taxon>Eukaryota</taxon>
        <taxon>Metamonada</taxon>
        <taxon>Parabasalia</taxon>
        <taxon>Tritrichomonadida</taxon>
        <taxon>Tritrichomonadidae</taxon>
        <taxon>Tritrichomonas</taxon>
    </lineage>
</organism>
<proteinExistence type="predicted"/>
<dbReference type="InterPro" id="IPR008271">
    <property type="entry name" value="Ser/Thr_kinase_AS"/>
</dbReference>
<dbReference type="PROSITE" id="PS00108">
    <property type="entry name" value="PROTEIN_KINASE_ST"/>
    <property type="match status" value="1"/>
</dbReference>
<sequence>MNLPNYLDCIKKIYDLLTEYIDDDLGDSNYEDLIDLLNKAKIIESKDELCLFLKLLIKIVNYHHRKNAFFEKISKLIESLNLTRIFSNNELFHIFKSNKIILLILFEKQILRMDKTICNYISQKCDSSYLIFFQPEIKSVNLTENIKKEPLPDNFEFFRHIGENESYICQLIRDDSIEEFISYATKTNLDLSLTIRKSAYESNPLFLRKDPSLIEYAAFYGSIQIFRFLRLSDVEITDSIWTYAIHSDNGDLIHLIESDGHKIKAADLEESIKCHHNGIALYLFDVLLEHPQKEKFLVSYAIKHQNFSFFPDDFLIDSFYDLCTYNYVTAVDLLLKENKFDFIDSRKAFKSAADNEGIDVTQVLLNHEVIDTSFFTGCKKLKQIMIPSFVTEIKPSSFQDCSSLEKVIFEDSQTLKSIGEHAFSGCSELTELTIPESVTNIADSAFSGCSSLTQMVIPSSVESIGWNTFKECHLLAYVSLPSSITMIDNFCFDKCISLTKVFIPSSVTSIGYNAFRSCSSLVEIIIPSSVTSIGYSAFKDCSALQSICIPSSVNDIGNSTFSDCTSLNEIVLPSSINQIEESTFSGCKSLLNVKIPDSVTIIETKAFYGCSSLKQITIPSSVVEICENCFLECSSLEKITVNPYLTKIHPKAFKRCPEINTMSIDSSVTSVEKLDTKLARKVDYILIPHLVKIINEYAFTKCENLKKIVIPDSVTTISSGAFCHCSSLQTVTFSSSLSNIADSAFAKCEKLEEIEIPDSVSNISSNAFSECSSLRLIKISSNLIKIESKAFYNCKKLSKIDFKSDSSLTNIEENAFESCSNLEEIKLPSSVKSIGTNCFLNCSSLKEITLPCDTKIGENVFDGCSLALKKIFIDSTKSKENNCKSQKECSEFDTKFIWSALYECEKYIQKLESKQNRPIILLLGNTGVGKSTLSNILLSRKIKYNQAQSIPEYSYNNELNLIAPKSNDTKKLINIYGIAHAMHHLHECGIIHRDLKPENILIDTFNYPAICDFGLSSTSITNRIWNHETIKYIASHIIQKSEYDAYSFGILLYEILANRHPRNKFKHVLYEITNDYLSFQKDINKFISFVRFRIFAQLFEETIRSQQTFIDNYIEMILKAFILNVFLENRIKISFDIKEYINDQYALEFPSTNHNFDFNTIILYFDYKCLLLFMKSSQIRNSIVSFVRNLSLPLDQIEKVQSSQEYIEEKTPFMQFLCHGQKRPSKKICCGRNCRDRPKSKDQHSIVPLTKSRSLPNLSKLKQMFKKCISFSISSKNFEEVFFLEHANIRSSSNRKKILNVRALPLNWHQKIR</sequence>
<dbReference type="Gene3D" id="1.10.510.10">
    <property type="entry name" value="Transferase(Phosphotransferase) domain 1"/>
    <property type="match status" value="1"/>
</dbReference>
<comment type="caution">
    <text evidence="2">The sequence shown here is derived from an EMBL/GenBank/DDBJ whole genome shotgun (WGS) entry which is preliminary data.</text>
</comment>
<dbReference type="SUPFAM" id="SSF56112">
    <property type="entry name" value="Protein kinase-like (PK-like)"/>
    <property type="match status" value="1"/>
</dbReference>
<dbReference type="SMART" id="SM00220">
    <property type="entry name" value="S_TKc"/>
    <property type="match status" value="1"/>
</dbReference>
<dbReference type="InterPro" id="IPR011009">
    <property type="entry name" value="Kinase-like_dom_sf"/>
</dbReference>
<reference evidence="2 3" key="1">
    <citation type="submission" date="2024-04" db="EMBL/GenBank/DDBJ databases">
        <title>Tritrichomonas musculus Genome.</title>
        <authorList>
            <person name="Alves-Ferreira E."/>
            <person name="Grigg M."/>
            <person name="Lorenzi H."/>
            <person name="Galac M."/>
        </authorList>
    </citation>
    <scope>NUCLEOTIDE SEQUENCE [LARGE SCALE GENOMIC DNA]</scope>
    <source>
        <strain evidence="2 3">EAF2021</strain>
    </source>
</reference>
<dbReference type="InterPro" id="IPR027417">
    <property type="entry name" value="P-loop_NTPase"/>
</dbReference>
<dbReference type="SUPFAM" id="SSF52540">
    <property type="entry name" value="P-loop containing nucleoside triphosphate hydrolases"/>
    <property type="match status" value="1"/>
</dbReference>
<dbReference type="Gene3D" id="3.80.10.10">
    <property type="entry name" value="Ribonuclease Inhibitor"/>
    <property type="match status" value="3"/>
</dbReference>
<dbReference type="InterPro" id="IPR053139">
    <property type="entry name" value="Surface_bspA-like"/>
</dbReference>
<dbReference type="InterPro" id="IPR032675">
    <property type="entry name" value="LRR_dom_sf"/>
</dbReference>
<dbReference type="InterPro" id="IPR036770">
    <property type="entry name" value="Ankyrin_rpt-contain_sf"/>
</dbReference>
<dbReference type="InterPro" id="IPR000719">
    <property type="entry name" value="Prot_kinase_dom"/>
</dbReference>
<dbReference type="InterPro" id="IPR026906">
    <property type="entry name" value="LRR_5"/>
</dbReference>
<keyword evidence="3" id="KW-1185">Reference proteome</keyword>
<gene>
    <name evidence="2" type="ORF">M9Y10_026699</name>
</gene>
<dbReference type="SUPFAM" id="SSF52058">
    <property type="entry name" value="L domain-like"/>
    <property type="match status" value="3"/>
</dbReference>
<dbReference type="PANTHER" id="PTHR45661">
    <property type="entry name" value="SURFACE ANTIGEN"/>
    <property type="match status" value="1"/>
</dbReference>
<dbReference type="Pfam" id="PF00069">
    <property type="entry name" value="Pkinase"/>
    <property type="match status" value="1"/>
</dbReference>
<accession>A0ABR2H7Q1</accession>
<dbReference type="PANTHER" id="PTHR45661:SF3">
    <property type="entry name" value="IG-LIKE DOMAIN-CONTAINING PROTEIN"/>
    <property type="match status" value="1"/>
</dbReference>